<proteinExistence type="predicted"/>
<accession>A0A7C9VG74</accession>
<keyword evidence="3" id="KW-1185">Reference proteome</keyword>
<reference evidence="2" key="1">
    <citation type="submission" date="2020-02" db="EMBL/GenBank/DDBJ databases">
        <title>Draft genome sequence of Candidatus Afipia apatlaquensis IBT-C3, a potential strain for decolorization of textile dyes.</title>
        <authorList>
            <person name="Sanchez-Reyes A."/>
            <person name="Breton-Deval L."/>
            <person name="Mangelson H."/>
            <person name="Sanchez-Flores A."/>
        </authorList>
    </citation>
    <scope>NUCLEOTIDE SEQUENCE [LARGE SCALE GENOMIC DNA]</scope>
    <source>
        <strain evidence="2">IBT-C3</strain>
    </source>
</reference>
<sequence>MSSKLNGKTVVLVHGAFADGSSWARVIPLLEAKGLKVVAVQNPLSSLEDDVAAARNAIDQQSGPVILVGHSWAGVVIAQAGVHEKVESLVYVTALAPDQGQSVVDLLAGNVPAWADSLEKDAGGFVKLAANTVGKYLAHDLPDSEVRIIAATQGPWKWDCTSQKVTEAAWRSKPSWSVVAEQDQLIPGEFQEQMAKNIGAQIVKVPSSHVVILSHPEKVAETIIAAAEAAR</sequence>
<dbReference type="InterPro" id="IPR052897">
    <property type="entry name" value="Sec-Metab_Biosynth_Hydrolase"/>
</dbReference>
<dbReference type="PANTHER" id="PTHR37017:SF11">
    <property type="entry name" value="ESTERASE_LIPASE_THIOESTERASE DOMAIN-CONTAINING PROTEIN"/>
    <property type="match status" value="1"/>
</dbReference>
<dbReference type="GO" id="GO:0016787">
    <property type="term" value="F:hydrolase activity"/>
    <property type="evidence" value="ECO:0007669"/>
    <property type="project" value="UniProtKB-KW"/>
</dbReference>
<dbReference type="Pfam" id="PF12697">
    <property type="entry name" value="Abhydrolase_6"/>
    <property type="match status" value="1"/>
</dbReference>
<gene>
    <name evidence="2" type="ORF">G4V63_20475</name>
</gene>
<evidence type="ECO:0000313" key="3">
    <source>
        <dbReference type="Proteomes" id="UP000480266"/>
    </source>
</evidence>
<dbReference type="Proteomes" id="UP000480266">
    <property type="component" value="Unassembled WGS sequence"/>
</dbReference>
<dbReference type="InterPro" id="IPR029058">
    <property type="entry name" value="AB_hydrolase_fold"/>
</dbReference>
<keyword evidence="2" id="KW-0378">Hydrolase</keyword>
<dbReference type="Gene3D" id="3.40.50.1820">
    <property type="entry name" value="alpha/beta hydrolase"/>
    <property type="match status" value="1"/>
</dbReference>
<dbReference type="PANTHER" id="PTHR37017">
    <property type="entry name" value="AB HYDROLASE-1 DOMAIN-CONTAINING PROTEIN-RELATED"/>
    <property type="match status" value="1"/>
</dbReference>
<protein>
    <submittedName>
        <fullName evidence="2">Alpha/beta hydrolase</fullName>
    </submittedName>
</protein>
<organism evidence="2 3">
    <name type="scientific">Candidatus Afipia apatlaquensis</name>
    <dbReference type="NCBI Taxonomy" id="2712852"/>
    <lineage>
        <taxon>Bacteria</taxon>
        <taxon>Pseudomonadati</taxon>
        <taxon>Pseudomonadota</taxon>
        <taxon>Alphaproteobacteria</taxon>
        <taxon>Hyphomicrobiales</taxon>
        <taxon>Nitrobacteraceae</taxon>
        <taxon>Afipia</taxon>
    </lineage>
</organism>
<feature type="domain" description="AB hydrolase-1" evidence="1">
    <location>
        <begin position="10"/>
        <end position="221"/>
    </location>
</feature>
<evidence type="ECO:0000313" key="2">
    <source>
        <dbReference type="EMBL" id="NGX97488.1"/>
    </source>
</evidence>
<dbReference type="AlphaFoldDB" id="A0A7C9VG74"/>
<name>A0A7C9VG74_9BRAD</name>
<dbReference type="InterPro" id="IPR000073">
    <property type="entry name" value="AB_hydrolase_1"/>
</dbReference>
<comment type="caution">
    <text evidence="2">The sequence shown here is derived from an EMBL/GenBank/DDBJ whole genome shotgun (WGS) entry which is preliminary data.</text>
</comment>
<evidence type="ECO:0000259" key="1">
    <source>
        <dbReference type="Pfam" id="PF12697"/>
    </source>
</evidence>
<dbReference type="EMBL" id="JAAMRR010001049">
    <property type="protein sequence ID" value="NGX97488.1"/>
    <property type="molecule type" value="Genomic_DNA"/>
</dbReference>
<dbReference type="SUPFAM" id="SSF53474">
    <property type="entry name" value="alpha/beta-Hydrolases"/>
    <property type="match status" value="1"/>
</dbReference>